<dbReference type="Pfam" id="PF00176">
    <property type="entry name" value="SNF2-rel_dom"/>
    <property type="match status" value="1"/>
</dbReference>
<dbReference type="InterPro" id="IPR038718">
    <property type="entry name" value="SNF2-like_sf"/>
</dbReference>
<dbReference type="Proteomes" id="UP001642482">
    <property type="component" value="Unassembled WGS sequence"/>
</dbReference>
<reference evidence="6 7" key="1">
    <citation type="submission" date="2024-01" db="EMBL/GenBank/DDBJ databases">
        <authorList>
            <person name="Allen C."/>
            <person name="Tagirdzhanova G."/>
        </authorList>
    </citation>
    <scope>NUCLEOTIDE SEQUENCE [LARGE SCALE GENOMIC DNA]</scope>
</reference>
<dbReference type="InterPro" id="IPR050628">
    <property type="entry name" value="SNF2_RAD54_helicase_TF"/>
</dbReference>
<dbReference type="CDD" id="cd18793">
    <property type="entry name" value="SF2_C_SNF"/>
    <property type="match status" value="1"/>
</dbReference>
<keyword evidence="2" id="KW-0378">Hydrolase</keyword>
<keyword evidence="3" id="KW-0067">ATP-binding</keyword>
<dbReference type="InterPro" id="IPR000330">
    <property type="entry name" value="SNF2_N"/>
</dbReference>
<dbReference type="PANTHER" id="PTHR45626:SF22">
    <property type="entry name" value="DNA REPAIR PROTEIN RAD5"/>
    <property type="match status" value="1"/>
</dbReference>
<dbReference type="PANTHER" id="PTHR45626">
    <property type="entry name" value="TRANSCRIPTION TERMINATION FACTOR 2-RELATED"/>
    <property type="match status" value="1"/>
</dbReference>
<organism evidence="6 7">
    <name type="scientific">Sporothrix eucalyptigena</name>
    <dbReference type="NCBI Taxonomy" id="1812306"/>
    <lineage>
        <taxon>Eukaryota</taxon>
        <taxon>Fungi</taxon>
        <taxon>Dikarya</taxon>
        <taxon>Ascomycota</taxon>
        <taxon>Pezizomycotina</taxon>
        <taxon>Sordariomycetes</taxon>
        <taxon>Sordariomycetidae</taxon>
        <taxon>Ophiostomatales</taxon>
        <taxon>Ophiostomataceae</taxon>
        <taxon>Sporothrix</taxon>
    </lineage>
</organism>
<dbReference type="SMART" id="SM00487">
    <property type="entry name" value="DEXDc"/>
    <property type="match status" value="1"/>
</dbReference>
<dbReference type="EMBL" id="CAWUHD010000045">
    <property type="protein sequence ID" value="CAK7222539.1"/>
    <property type="molecule type" value="Genomic_DNA"/>
</dbReference>
<evidence type="ECO:0000313" key="6">
    <source>
        <dbReference type="EMBL" id="CAK7222539.1"/>
    </source>
</evidence>
<dbReference type="InterPro" id="IPR001650">
    <property type="entry name" value="Helicase_C-like"/>
</dbReference>
<evidence type="ECO:0000256" key="1">
    <source>
        <dbReference type="ARBA" id="ARBA00022741"/>
    </source>
</evidence>
<evidence type="ECO:0000259" key="5">
    <source>
        <dbReference type="PROSITE" id="PS51194"/>
    </source>
</evidence>
<name>A0ABP0BTT0_9PEZI</name>
<dbReference type="PROSITE" id="PS51194">
    <property type="entry name" value="HELICASE_CTER"/>
    <property type="match status" value="1"/>
</dbReference>
<accession>A0ABP0BTT0</accession>
<dbReference type="Gene3D" id="3.40.50.10810">
    <property type="entry name" value="Tandem AAA-ATPase domain"/>
    <property type="match status" value="1"/>
</dbReference>
<evidence type="ECO:0000256" key="2">
    <source>
        <dbReference type="ARBA" id="ARBA00022801"/>
    </source>
</evidence>
<comment type="caution">
    <text evidence="6">The sequence shown here is derived from an EMBL/GenBank/DDBJ whole genome shotgun (WGS) entry which is preliminary data.</text>
</comment>
<keyword evidence="1" id="KW-0547">Nucleotide-binding</keyword>
<proteinExistence type="predicted"/>
<protein>
    <submittedName>
        <fullName evidence="6">Uncharacterized protein</fullName>
    </submittedName>
</protein>
<evidence type="ECO:0000313" key="7">
    <source>
        <dbReference type="Proteomes" id="UP001642482"/>
    </source>
</evidence>
<dbReference type="Gene3D" id="3.40.50.300">
    <property type="entry name" value="P-loop containing nucleotide triphosphate hydrolases"/>
    <property type="match status" value="1"/>
</dbReference>
<gene>
    <name evidence="6" type="ORF">SEUCBS140593_004933</name>
</gene>
<evidence type="ECO:0000259" key="4">
    <source>
        <dbReference type="PROSITE" id="PS51192"/>
    </source>
</evidence>
<dbReference type="InterPro" id="IPR027417">
    <property type="entry name" value="P-loop_NTPase"/>
</dbReference>
<dbReference type="PROSITE" id="PS51192">
    <property type="entry name" value="HELICASE_ATP_BIND_1"/>
    <property type="match status" value="1"/>
</dbReference>
<feature type="domain" description="Helicase C-terminal" evidence="5">
    <location>
        <begin position="778"/>
        <end position="930"/>
    </location>
</feature>
<dbReference type="InterPro" id="IPR014001">
    <property type="entry name" value="Helicase_ATP-bd"/>
</dbReference>
<keyword evidence="7" id="KW-1185">Reference proteome</keyword>
<dbReference type="SUPFAM" id="SSF52540">
    <property type="entry name" value="P-loop containing nucleoside triphosphate hydrolases"/>
    <property type="match status" value="2"/>
</dbReference>
<feature type="domain" description="Helicase ATP-binding" evidence="4">
    <location>
        <begin position="349"/>
        <end position="533"/>
    </location>
</feature>
<dbReference type="CDD" id="cd18008">
    <property type="entry name" value="DEXDc_SHPRH-like"/>
    <property type="match status" value="1"/>
</dbReference>
<evidence type="ECO:0000256" key="3">
    <source>
        <dbReference type="ARBA" id="ARBA00022840"/>
    </source>
</evidence>
<dbReference type="SMART" id="SM00490">
    <property type="entry name" value="HELICc"/>
    <property type="match status" value="1"/>
</dbReference>
<dbReference type="InterPro" id="IPR049730">
    <property type="entry name" value="SNF2/RAD54-like_C"/>
</dbReference>
<dbReference type="Pfam" id="PF00271">
    <property type="entry name" value="Helicase_C"/>
    <property type="match status" value="1"/>
</dbReference>
<sequence length="943" mass="103999">MDQGLPKRRRLDDDGVLCIPAPSLQGSFLPGTSLDPPVSYAISPTVPQTGSQEALLVDLQAQSGISQFNPSDWMCSPNLWPAPLSSPPSAPPPPADPEILCFGRITAIAGRWEHRNLDRPPSGRFPVQLLSSSSFALVGDNDGSCGRIDTGHGPVVHGLLEETTLELHVTCTMDDAADVSRVSRVSQPCQLDMTLYGPADLLDELGTWLEDNEIFLQDPVDCHAGRDVVYRNPQRLSVALDPASCSCVSVFLLQQKQSSSSLHMVLQDRTSEPDVLEILSNHMDLEEAAQPASIQTDLKSHQKQALTFMLQRERGWAFDGHSQRPDLWQLVDTSAGRVFLNHISDSCQADEPRAFSGGIIADPMGLGKTLTMISLVATDLDSDYSQGLDVPWRNGGVEDEHEGNRKHVPATLIIIPAPRMSSNRHVHHGQMQYRRHHGKTRLTSIDELHGIHIVVTSYDTVAAEWKAGCSSVLFCVHWRRIILDEAHFIRNGSAIRAKAACALAAVSRWAVTGTPIQNRLSDLSALLAFVRAHPYTDPKVFDADIARPWKAGDVEKATKRLKLLSSYLILRRPKTAIRLPARHDLLYPIDLAPAERALYDAIHAQALVKIDEAIHTDTESSRAGVYANVLQKIESLRLVCDLGLHYTRGGNAKNGDIKPDSDQEQCEWACNAQNVFNMQRNLGPVVCRQCSSTLELTEVLFVGDSLAMFSRCLKFTCSECAKKLPSSSQKMACGHQPSCPVAPVSTSSAVWEEAPHAFGLATGTLPGSADEDIRLPSKIEALLDDLRTLPPGTKCIVFSTWRLTLDLIQRGLDQFRIPCLRFDGKVPQKDRQPVVDRFRNDCSIRVLLLTLSCGAVGLTLTAATRAYLVEPHWNPTLEEQALARIHRLGQTQPVTTVRFYVRNSFEEQVIKLQESKKRLAGVLLSHHDTGQVDDNLDGLHDKY</sequence>